<evidence type="ECO:0000256" key="1">
    <source>
        <dbReference type="ARBA" id="ARBA00001946"/>
    </source>
</evidence>
<dbReference type="PANTHER" id="PTHR23305">
    <property type="entry name" value="OBG GTPASE FAMILY"/>
    <property type="match status" value="1"/>
</dbReference>
<dbReference type="InterPro" id="IPR012676">
    <property type="entry name" value="TGS-like"/>
</dbReference>
<dbReference type="Gene3D" id="1.10.150.300">
    <property type="entry name" value="TGS-like domain"/>
    <property type="match status" value="1"/>
</dbReference>
<dbReference type="FunFam" id="3.10.20.30:FF:000001">
    <property type="entry name" value="Ribosome-binding ATPase YchF"/>
    <property type="match status" value="1"/>
</dbReference>
<dbReference type="InterPro" id="IPR041706">
    <property type="entry name" value="YchF_N"/>
</dbReference>
<dbReference type="RefSeq" id="WP_095335013.1">
    <property type="nucleotide sequence ID" value="NZ_NQNY01000012.1"/>
</dbReference>
<dbReference type="InterPro" id="IPR004396">
    <property type="entry name" value="ATPase_YchF/OLA1"/>
</dbReference>
<evidence type="ECO:0000256" key="5">
    <source>
        <dbReference type="ARBA" id="ARBA00022842"/>
    </source>
</evidence>
<accession>A0A269TIB3</accession>
<reference evidence="11" key="1">
    <citation type="submission" date="2017-08" db="EMBL/GenBank/DDBJ databases">
        <authorList>
            <person name="Alvarez-Ponce D."/>
            <person name="Weitzman C.L."/>
            <person name="Tillett R.L."/>
            <person name="Sandmeier F.C."/>
            <person name="Tracy C.R."/>
        </authorList>
    </citation>
    <scope>NUCLEOTIDE SEQUENCE [LARGE SCALE GENOMIC DNA]</scope>
    <source>
        <strain evidence="11">723</strain>
    </source>
</reference>
<evidence type="ECO:0000256" key="6">
    <source>
        <dbReference type="HAMAP-Rule" id="MF_00944"/>
    </source>
</evidence>
<feature type="coiled-coil region" evidence="7">
    <location>
        <begin position="223"/>
        <end position="254"/>
    </location>
</feature>
<dbReference type="InterPro" id="IPR031167">
    <property type="entry name" value="G_OBG"/>
</dbReference>
<evidence type="ECO:0000256" key="2">
    <source>
        <dbReference type="ARBA" id="ARBA00022723"/>
    </source>
</evidence>
<keyword evidence="2" id="KW-0479">Metal-binding</keyword>
<comment type="cofactor">
    <cofactor evidence="1">
        <name>Mg(2+)</name>
        <dbReference type="ChEBI" id="CHEBI:18420"/>
    </cofactor>
</comment>
<proteinExistence type="inferred from homology"/>
<dbReference type="PIRSF" id="PIRSF006641">
    <property type="entry name" value="CHP00092"/>
    <property type="match status" value="1"/>
</dbReference>
<evidence type="ECO:0000259" key="9">
    <source>
        <dbReference type="PROSITE" id="PS51880"/>
    </source>
</evidence>
<sequence>MALKAGIVGLPNVGKSSLFSALTKKEAESANYAFTTIEPNVASVELIDPRMIQLTKMAQPNKTIYATFDFVDIAGLVEGASKGEGLGNKFLANIRETDAIVHVIRCFENNDILHVKGSIDSVRDAKIINLELILADLTTVENIINRVKSKALNSSDKKAKAEYALALKMQKALMDEKPLRLIEWDENELFLVKSFQLLTIKPQIYVANLNSEEINNPGQNIHYKNLEKLAKEENSQLLALSVNLEKELVLMENEDEKHEMMQMFNLEFSGLDLLVARTFKLLNLATFFTVGKIEVRAWIFKNSMLAPQCAGIIHSDFENKFIKAEVISYDDFVEAGGEAQAKEKGKLRLEGKNYLMQDGDICHFRFGK</sequence>
<dbReference type="GO" id="GO:0016887">
    <property type="term" value="F:ATP hydrolysis activity"/>
    <property type="evidence" value="ECO:0007669"/>
    <property type="project" value="UniProtKB-UniRule"/>
</dbReference>
<dbReference type="HAMAP" id="MF_00944">
    <property type="entry name" value="YchF_OLA1_ATPase"/>
    <property type="match status" value="1"/>
</dbReference>
<dbReference type="AlphaFoldDB" id="A0A269TIB3"/>
<feature type="domain" description="OBG-type G" evidence="8">
    <location>
        <begin position="3"/>
        <end position="260"/>
    </location>
</feature>
<dbReference type="GO" id="GO:0005524">
    <property type="term" value="F:ATP binding"/>
    <property type="evidence" value="ECO:0007669"/>
    <property type="project" value="UniProtKB-UniRule"/>
</dbReference>
<dbReference type="InterPro" id="IPR004095">
    <property type="entry name" value="TGS"/>
</dbReference>
<dbReference type="Pfam" id="PF06071">
    <property type="entry name" value="YchF-GTPase_C"/>
    <property type="match status" value="1"/>
</dbReference>
<dbReference type="InterPro" id="IPR013029">
    <property type="entry name" value="YchF_C"/>
</dbReference>
<keyword evidence="5" id="KW-0460">Magnesium</keyword>
<dbReference type="Gene3D" id="3.40.50.300">
    <property type="entry name" value="P-loop containing nucleotide triphosphate hydrolases"/>
    <property type="match status" value="1"/>
</dbReference>
<dbReference type="PANTHER" id="PTHR23305:SF18">
    <property type="entry name" value="OBG-TYPE G DOMAIN-CONTAINING PROTEIN"/>
    <property type="match status" value="1"/>
</dbReference>
<keyword evidence="7" id="KW-0175">Coiled coil</keyword>
<dbReference type="PROSITE" id="PS51710">
    <property type="entry name" value="G_OBG"/>
    <property type="match status" value="1"/>
</dbReference>
<dbReference type="GO" id="GO:0005737">
    <property type="term" value="C:cytoplasm"/>
    <property type="evidence" value="ECO:0007669"/>
    <property type="project" value="TreeGrafter"/>
</dbReference>
<dbReference type="OrthoDB" id="9807318at2"/>
<dbReference type="GO" id="GO:0005525">
    <property type="term" value="F:GTP binding"/>
    <property type="evidence" value="ECO:0007669"/>
    <property type="project" value="InterPro"/>
</dbReference>
<evidence type="ECO:0000256" key="7">
    <source>
        <dbReference type="SAM" id="Coils"/>
    </source>
</evidence>
<evidence type="ECO:0000313" key="10">
    <source>
        <dbReference type="EMBL" id="PAK21141.1"/>
    </source>
</evidence>
<evidence type="ECO:0000313" key="11">
    <source>
        <dbReference type="Proteomes" id="UP000216943"/>
    </source>
</evidence>
<comment type="similarity">
    <text evidence="6">Belongs to the TRAFAC class OBG-HflX-like GTPase superfamily. OBG GTPase family. YchF/OLA1 subfamily.</text>
</comment>
<dbReference type="Proteomes" id="UP000216943">
    <property type="component" value="Unassembled WGS sequence"/>
</dbReference>
<dbReference type="CDD" id="cd04867">
    <property type="entry name" value="TGS_YchF_OLA1"/>
    <property type="match status" value="1"/>
</dbReference>
<dbReference type="InterPro" id="IPR012675">
    <property type="entry name" value="Beta-grasp_dom_sf"/>
</dbReference>
<dbReference type="NCBIfam" id="TIGR00092">
    <property type="entry name" value="redox-regulated ATPase YchF"/>
    <property type="match status" value="1"/>
</dbReference>
<dbReference type="InterPro" id="IPR023192">
    <property type="entry name" value="TGS-like_dom_sf"/>
</dbReference>
<feature type="binding site" evidence="6">
    <location>
        <begin position="12"/>
        <end position="17"/>
    </location>
    <ligand>
        <name>ATP</name>
        <dbReference type="ChEBI" id="CHEBI:30616"/>
    </ligand>
</feature>
<dbReference type="PRINTS" id="PR00326">
    <property type="entry name" value="GTP1OBG"/>
</dbReference>
<dbReference type="EMBL" id="NQNY01000012">
    <property type="protein sequence ID" value="PAK21141.1"/>
    <property type="molecule type" value="Genomic_DNA"/>
</dbReference>
<name>A0A269TIB3_9BACT</name>
<dbReference type="Pfam" id="PF01926">
    <property type="entry name" value="MMR_HSR1"/>
    <property type="match status" value="1"/>
</dbReference>
<feature type="domain" description="TGS" evidence="9">
    <location>
        <begin position="283"/>
        <end position="366"/>
    </location>
</feature>
<dbReference type="SUPFAM" id="SSF52540">
    <property type="entry name" value="P-loop containing nucleoside triphosphate hydrolases"/>
    <property type="match status" value="1"/>
</dbReference>
<dbReference type="InterPro" id="IPR006073">
    <property type="entry name" value="GTP-bd"/>
</dbReference>
<dbReference type="Gene3D" id="3.10.20.30">
    <property type="match status" value="1"/>
</dbReference>
<protein>
    <recommendedName>
        <fullName evidence="6">Ribosome-binding ATPase YchF</fullName>
    </recommendedName>
</protein>
<dbReference type="PROSITE" id="PS51880">
    <property type="entry name" value="TGS"/>
    <property type="match status" value="1"/>
</dbReference>
<comment type="caution">
    <text evidence="10">The sequence shown here is derived from an EMBL/GenBank/DDBJ whole genome shotgun (WGS) entry which is preliminary data.</text>
</comment>
<comment type="function">
    <text evidence="6">ATPase that binds to both the 70S ribosome and the 50S ribosomal subunit in a nucleotide-independent manner.</text>
</comment>
<organism evidence="10 11">
    <name type="scientific">Mycoplasmopsis agassizii</name>
    <dbReference type="NCBI Taxonomy" id="33922"/>
    <lineage>
        <taxon>Bacteria</taxon>
        <taxon>Bacillati</taxon>
        <taxon>Mycoplasmatota</taxon>
        <taxon>Mycoplasmoidales</taxon>
        <taxon>Metamycoplasmataceae</taxon>
        <taxon>Mycoplasmopsis</taxon>
    </lineage>
</organism>
<evidence type="ECO:0000259" key="8">
    <source>
        <dbReference type="PROSITE" id="PS51710"/>
    </source>
</evidence>
<gene>
    <name evidence="6" type="primary">ychF</name>
    <name evidence="10" type="ORF">CJJ23_03695</name>
</gene>
<dbReference type="CDD" id="cd01900">
    <property type="entry name" value="YchF"/>
    <property type="match status" value="1"/>
</dbReference>
<evidence type="ECO:0000256" key="4">
    <source>
        <dbReference type="ARBA" id="ARBA00022840"/>
    </source>
</evidence>
<dbReference type="InterPro" id="IPR027417">
    <property type="entry name" value="P-loop_NTPase"/>
</dbReference>
<dbReference type="SUPFAM" id="SSF81271">
    <property type="entry name" value="TGS-like"/>
    <property type="match status" value="1"/>
</dbReference>
<keyword evidence="3 6" id="KW-0547">Nucleotide-binding</keyword>
<dbReference type="FunFam" id="1.10.150.300:FF:000001">
    <property type="entry name" value="Ribosome-binding ATPase YchF"/>
    <property type="match status" value="1"/>
</dbReference>
<keyword evidence="4 6" id="KW-0067">ATP-binding</keyword>
<dbReference type="GO" id="GO:0043023">
    <property type="term" value="F:ribosomal large subunit binding"/>
    <property type="evidence" value="ECO:0007669"/>
    <property type="project" value="UniProtKB-UniRule"/>
</dbReference>
<dbReference type="GO" id="GO:0046872">
    <property type="term" value="F:metal ion binding"/>
    <property type="evidence" value="ECO:0007669"/>
    <property type="project" value="UniProtKB-KW"/>
</dbReference>
<evidence type="ECO:0000256" key="3">
    <source>
        <dbReference type="ARBA" id="ARBA00022741"/>
    </source>
</evidence>